<comment type="caution">
    <text evidence="2">The sequence shown here is derived from an EMBL/GenBank/DDBJ whole genome shotgun (WGS) entry which is preliminary data.</text>
</comment>
<organism evidence="2 3">
    <name type="scientific">Flavobacterium hydatis</name>
    <name type="common">Cytophaga aquatilis</name>
    <dbReference type="NCBI Taxonomy" id="991"/>
    <lineage>
        <taxon>Bacteria</taxon>
        <taxon>Pseudomonadati</taxon>
        <taxon>Bacteroidota</taxon>
        <taxon>Flavobacteriia</taxon>
        <taxon>Flavobacteriales</taxon>
        <taxon>Flavobacteriaceae</taxon>
        <taxon>Flavobacterium</taxon>
    </lineage>
</organism>
<name>A0ABX4CL32_FLAHY</name>
<dbReference type="Gene3D" id="3.90.550.10">
    <property type="entry name" value="Spore Coat Polysaccharide Biosynthesis Protein SpsA, Chain A"/>
    <property type="match status" value="1"/>
</dbReference>
<dbReference type="RefSeq" id="WP_051885568.1">
    <property type="nucleotide sequence ID" value="NZ_JBEWQG010000011.1"/>
</dbReference>
<dbReference type="PANTHER" id="PTHR43179">
    <property type="entry name" value="RHAMNOSYLTRANSFERASE WBBL"/>
    <property type="match status" value="1"/>
</dbReference>
<sequence length="304" mass="35623">MKVSVVIVTYNGDQWIEKVIKSLYSSKIEVKIIIIDNNSFDKTVNLIKKYDEVDLIELKTNLGFGLANNIGLKKAYEEKFDYVFLLNQDAWINEDTIANLVIAHQKNSEFGVISPMHLNGKGDALDYKFSKYIVPDKCKNLYSDIFLNKTVNKIYEVEFVNAAAWLISRNCLEIVGGFNPSFFHYGEDDNYLHRVKFHKLKIGILADTIIYHDREYRISNDYFVNPEKYLKRQLILDFSNPLLSKSFKREYKKCCKKLTKAFFLLRIKKVKEYIFEIRVLNKLDKKQIIKNKILSENTSNSFLT</sequence>
<evidence type="ECO:0000313" key="2">
    <source>
        <dbReference type="EMBL" id="OXA96993.1"/>
    </source>
</evidence>
<reference evidence="2 3" key="1">
    <citation type="submission" date="2016-11" db="EMBL/GenBank/DDBJ databases">
        <title>Whole genomes of Flavobacteriaceae.</title>
        <authorList>
            <person name="Stine C."/>
            <person name="Li C."/>
            <person name="Tadesse D."/>
        </authorList>
    </citation>
    <scope>NUCLEOTIDE SEQUENCE [LARGE SCALE GENOMIC DNA]</scope>
    <source>
        <strain evidence="2 3">ATCC 29551</strain>
    </source>
</reference>
<dbReference type="EMBL" id="MUGY01000004">
    <property type="protein sequence ID" value="OXA96993.1"/>
    <property type="molecule type" value="Genomic_DNA"/>
</dbReference>
<keyword evidence="3" id="KW-1185">Reference proteome</keyword>
<gene>
    <name evidence="2" type="ORF">B0A62_07015</name>
</gene>
<dbReference type="Pfam" id="PF00535">
    <property type="entry name" value="Glycos_transf_2"/>
    <property type="match status" value="1"/>
</dbReference>
<dbReference type="SUPFAM" id="SSF53448">
    <property type="entry name" value="Nucleotide-diphospho-sugar transferases"/>
    <property type="match status" value="1"/>
</dbReference>
<dbReference type="Proteomes" id="UP000198424">
    <property type="component" value="Unassembled WGS sequence"/>
</dbReference>
<evidence type="ECO:0000259" key="1">
    <source>
        <dbReference type="Pfam" id="PF00535"/>
    </source>
</evidence>
<feature type="domain" description="Glycosyltransferase 2-like" evidence="1">
    <location>
        <begin position="4"/>
        <end position="131"/>
    </location>
</feature>
<dbReference type="InterPro" id="IPR029044">
    <property type="entry name" value="Nucleotide-diphossugar_trans"/>
</dbReference>
<dbReference type="InterPro" id="IPR001173">
    <property type="entry name" value="Glyco_trans_2-like"/>
</dbReference>
<protein>
    <recommendedName>
        <fullName evidence="1">Glycosyltransferase 2-like domain-containing protein</fullName>
    </recommendedName>
</protein>
<evidence type="ECO:0000313" key="3">
    <source>
        <dbReference type="Proteomes" id="UP000198424"/>
    </source>
</evidence>
<dbReference type="PANTHER" id="PTHR43179:SF7">
    <property type="entry name" value="RHAMNOSYLTRANSFERASE WBBL"/>
    <property type="match status" value="1"/>
</dbReference>
<proteinExistence type="predicted"/>
<accession>A0ABX4CL32</accession>